<dbReference type="SUPFAM" id="SSF46785">
    <property type="entry name" value="Winged helix' DNA-binding domain"/>
    <property type="match status" value="1"/>
</dbReference>
<dbReference type="PROSITE" id="PS50995">
    <property type="entry name" value="HTH_MARR_2"/>
    <property type="match status" value="1"/>
</dbReference>
<dbReference type="InterPro" id="IPR023187">
    <property type="entry name" value="Tscrpt_reg_MarR-type_CS"/>
</dbReference>
<evidence type="ECO:0000259" key="4">
    <source>
        <dbReference type="PROSITE" id="PS50995"/>
    </source>
</evidence>
<name>A0A4Y6V6P7_9PROT</name>
<reference evidence="5 6" key="1">
    <citation type="submission" date="2018-09" db="EMBL/GenBank/DDBJ databases">
        <title>The complete genome sequence of Neokomagataea tanensis NBRC 106556(T).</title>
        <authorList>
            <person name="Chua K.-O."/>
            <person name="See-Too W.-S."/>
            <person name="Hong K.-W."/>
            <person name="Yin W.-F."/>
            <person name="Chan K.-G."/>
        </authorList>
    </citation>
    <scope>NUCLEOTIDE SEQUENCE [LARGE SCALE GENOMIC DNA]</scope>
    <source>
        <strain evidence="6">AH13 \ NBRC 106556</strain>
    </source>
</reference>
<evidence type="ECO:0000313" key="5">
    <source>
        <dbReference type="EMBL" id="QDH25663.1"/>
    </source>
</evidence>
<keyword evidence="1" id="KW-0805">Transcription regulation</keyword>
<dbReference type="EMBL" id="CP032485">
    <property type="protein sequence ID" value="QDH25663.1"/>
    <property type="molecule type" value="Genomic_DNA"/>
</dbReference>
<organism evidence="5 6">
    <name type="scientific">Neokomagataea tanensis</name>
    <dbReference type="NCBI Taxonomy" id="661191"/>
    <lineage>
        <taxon>Bacteria</taxon>
        <taxon>Pseudomonadati</taxon>
        <taxon>Pseudomonadota</taxon>
        <taxon>Alphaproteobacteria</taxon>
        <taxon>Acetobacterales</taxon>
        <taxon>Acetobacteraceae</taxon>
        <taxon>Neokomagataea</taxon>
    </lineage>
</organism>
<dbReference type="AlphaFoldDB" id="A0A4Y6V6P7"/>
<proteinExistence type="predicted"/>
<evidence type="ECO:0000256" key="1">
    <source>
        <dbReference type="ARBA" id="ARBA00023015"/>
    </source>
</evidence>
<keyword evidence="3" id="KW-0804">Transcription</keyword>
<dbReference type="KEGG" id="ntn:D5366_11055"/>
<dbReference type="PANTHER" id="PTHR42756">
    <property type="entry name" value="TRANSCRIPTIONAL REGULATOR, MARR"/>
    <property type="match status" value="1"/>
</dbReference>
<keyword evidence="2" id="KW-0238">DNA-binding</keyword>
<evidence type="ECO:0000313" key="6">
    <source>
        <dbReference type="Proteomes" id="UP000317214"/>
    </source>
</evidence>
<evidence type="ECO:0000256" key="3">
    <source>
        <dbReference type="ARBA" id="ARBA00023163"/>
    </source>
</evidence>
<sequence>MHNAYKLTNKFSLAEQHKCALCTLMHWTDLLHRSLVSASDLITRLDVDARLLAEANVNLDRALFPLLARIALTQDTNVAALANLLSKDHSSVSRQILKLEKLGLITRTGNPEDQRSRQLTLTPEALVMMEKISTVRRKWMVKHFEEWDEKDRDLLVNLLNKMFDKQY</sequence>
<dbReference type="Pfam" id="PF01047">
    <property type="entry name" value="MarR"/>
    <property type="match status" value="1"/>
</dbReference>
<dbReference type="PANTHER" id="PTHR42756:SF1">
    <property type="entry name" value="TRANSCRIPTIONAL REPRESSOR OF EMRAB OPERON"/>
    <property type="match status" value="1"/>
</dbReference>
<dbReference type="SMART" id="SM00347">
    <property type="entry name" value="HTH_MARR"/>
    <property type="match status" value="1"/>
</dbReference>
<dbReference type="InterPro" id="IPR000835">
    <property type="entry name" value="HTH_MarR-typ"/>
</dbReference>
<dbReference type="PRINTS" id="PR00598">
    <property type="entry name" value="HTHMARR"/>
</dbReference>
<dbReference type="InterPro" id="IPR036390">
    <property type="entry name" value="WH_DNA-bd_sf"/>
</dbReference>
<dbReference type="GO" id="GO:0003677">
    <property type="term" value="F:DNA binding"/>
    <property type="evidence" value="ECO:0007669"/>
    <property type="project" value="UniProtKB-KW"/>
</dbReference>
<dbReference type="Gene3D" id="1.10.10.10">
    <property type="entry name" value="Winged helix-like DNA-binding domain superfamily/Winged helix DNA-binding domain"/>
    <property type="match status" value="1"/>
</dbReference>
<gene>
    <name evidence="5" type="ORF">D5366_11055</name>
</gene>
<dbReference type="PROSITE" id="PS01117">
    <property type="entry name" value="HTH_MARR_1"/>
    <property type="match status" value="1"/>
</dbReference>
<evidence type="ECO:0000256" key="2">
    <source>
        <dbReference type="ARBA" id="ARBA00023125"/>
    </source>
</evidence>
<dbReference type="Proteomes" id="UP000317214">
    <property type="component" value="Chromosome"/>
</dbReference>
<dbReference type="InterPro" id="IPR036388">
    <property type="entry name" value="WH-like_DNA-bd_sf"/>
</dbReference>
<accession>A0A4Y6V6P7</accession>
<dbReference type="GO" id="GO:0003700">
    <property type="term" value="F:DNA-binding transcription factor activity"/>
    <property type="evidence" value="ECO:0007669"/>
    <property type="project" value="InterPro"/>
</dbReference>
<feature type="domain" description="HTH marR-type" evidence="4">
    <location>
        <begin position="28"/>
        <end position="164"/>
    </location>
</feature>
<keyword evidence="6" id="KW-1185">Reference proteome</keyword>
<protein>
    <submittedName>
        <fullName evidence="5">MarR family transcriptional regulator</fullName>
    </submittedName>
</protein>